<comment type="caution">
    <text evidence="2">The sequence shown here is derived from an EMBL/GenBank/DDBJ whole genome shotgun (WGS) entry which is preliminary data.</text>
</comment>
<dbReference type="Pfam" id="PF08238">
    <property type="entry name" value="Sel1"/>
    <property type="match status" value="7"/>
</dbReference>
<dbReference type="AlphaFoldDB" id="A0A8H7UY67"/>
<dbReference type="InterPro" id="IPR050767">
    <property type="entry name" value="Sel1_AlgK"/>
</dbReference>
<dbReference type="Gene3D" id="1.25.40.10">
    <property type="entry name" value="Tetratricopeptide repeat domain"/>
    <property type="match status" value="2"/>
</dbReference>
<accession>A0A8H7UY67</accession>
<comment type="similarity">
    <text evidence="1">Belongs to the sel-1 family.</text>
</comment>
<dbReference type="PANTHER" id="PTHR11102">
    <property type="entry name" value="SEL-1-LIKE PROTEIN"/>
    <property type="match status" value="1"/>
</dbReference>
<evidence type="ECO:0000313" key="2">
    <source>
        <dbReference type="EMBL" id="KAG2198457.1"/>
    </source>
</evidence>
<dbReference type="SMART" id="SM00671">
    <property type="entry name" value="SEL1"/>
    <property type="match status" value="7"/>
</dbReference>
<keyword evidence="3" id="KW-1185">Reference proteome</keyword>
<dbReference type="EMBL" id="JAEPRD010000110">
    <property type="protein sequence ID" value="KAG2198457.1"/>
    <property type="molecule type" value="Genomic_DNA"/>
</dbReference>
<dbReference type="PANTHER" id="PTHR11102:SF160">
    <property type="entry name" value="ERAD-ASSOCIATED E3 UBIQUITIN-PROTEIN LIGASE COMPONENT HRD3"/>
    <property type="match status" value="1"/>
</dbReference>
<proteinExistence type="inferred from homology"/>
<dbReference type="SUPFAM" id="SSF81901">
    <property type="entry name" value="HCP-like"/>
    <property type="match status" value="2"/>
</dbReference>
<dbReference type="InterPro" id="IPR011990">
    <property type="entry name" value="TPR-like_helical_dom_sf"/>
</dbReference>
<reference evidence="2" key="1">
    <citation type="submission" date="2020-12" db="EMBL/GenBank/DDBJ databases">
        <title>Metabolic potential, ecology and presence of endohyphal bacteria is reflected in genomic diversity of Mucoromycotina.</title>
        <authorList>
            <person name="Muszewska A."/>
            <person name="Okrasinska A."/>
            <person name="Steczkiewicz K."/>
            <person name="Drgas O."/>
            <person name="Orlowska M."/>
            <person name="Perlinska-Lenart U."/>
            <person name="Aleksandrzak-Piekarczyk T."/>
            <person name="Szatraj K."/>
            <person name="Zielenkiewicz U."/>
            <person name="Pilsyk S."/>
            <person name="Malc E."/>
            <person name="Mieczkowski P."/>
            <person name="Kruszewska J.S."/>
            <person name="Biernat P."/>
            <person name="Pawlowska J."/>
        </authorList>
    </citation>
    <scope>NUCLEOTIDE SEQUENCE</scope>
    <source>
        <strain evidence="2">WA0000017839</strain>
    </source>
</reference>
<dbReference type="Proteomes" id="UP000603453">
    <property type="component" value="Unassembled WGS sequence"/>
</dbReference>
<protein>
    <submittedName>
        <fullName evidence="2">Uncharacterized protein</fullName>
    </submittedName>
</protein>
<sequence>MKFEEYAKRRTGHEWFRLEAEEYEREHEKMFDAEGVNNPLCAYLPGTLLEETRADSEYNIGMVYYLGTHARKNYTEAYKCFLQASKYGHLKAVEKIARLYYFGQGVEQDYCKAFEWYKRAAEFGDTESQFRLGILYNDGLGVLRDYQCAFEYYTTAADTGSHVLAMYNLGVLYENGDYVPKDYTKAFELYSKASEFDDEISLYKVATWYEKGRGTAQNYKKAISIYRRLVNDDRKSEAHYRIGRMYDEGHGVSQNYLQAYKNYFVLARIGNPKAQMRVGIMHLNGLGIDKSKDEGIYWLGKAAEGGNDLADAMLNEMEVWEAVEDKKQKADSPKSLNNLFNL</sequence>
<dbReference type="InterPro" id="IPR006597">
    <property type="entry name" value="Sel1-like"/>
</dbReference>
<evidence type="ECO:0000313" key="3">
    <source>
        <dbReference type="Proteomes" id="UP000603453"/>
    </source>
</evidence>
<gene>
    <name evidence="2" type="ORF">INT47_004444</name>
</gene>
<evidence type="ECO:0000256" key="1">
    <source>
        <dbReference type="ARBA" id="ARBA00038101"/>
    </source>
</evidence>
<dbReference type="OrthoDB" id="2235346at2759"/>
<organism evidence="2 3">
    <name type="scientific">Mucor saturninus</name>
    <dbReference type="NCBI Taxonomy" id="64648"/>
    <lineage>
        <taxon>Eukaryota</taxon>
        <taxon>Fungi</taxon>
        <taxon>Fungi incertae sedis</taxon>
        <taxon>Mucoromycota</taxon>
        <taxon>Mucoromycotina</taxon>
        <taxon>Mucoromycetes</taxon>
        <taxon>Mucorales</taxon>
        <taxon>Mucorineae</taxon>
        <taxon>Mucoraceae</taxon>
        <taxon>Mucor</taxon>
    </lineage>
</organism>
<name>A0A8H7UY67_9FUNG</name>